<dbReference type="PROSITE" id="PS50883">
    <property type="entry name" value="EAL"/>
    <property type="match status" value="1"/>
</dbReference>
<protein>
    <submittedName>
        <fullName evidence="4">EAL domain-containing protein</fullName>
    </submittedName>
</protein>
<organism evidence="4 5">
    <name type="scientific">Microvirga terrae</name>
    <dbReference type="NCBI Taxonomy" id="2740529"/>
    <lineage>
        <taxon>Bacteria</taxon>
        <taxon>Pseudomonadati</taxon>
        <taxon>Pseudomonadota</taxon>
        <taxon>Alphaproteobacteria</taxon>
        <taxon>Hyphomicrobiales</taxon>
        <taxon>Methylobacteriaceae</taxon>
        <taxon>Microvirga</taxon>
    </lineage>
</organism>
<evidence type="ECO:0000256" key="1">
    <source>
        <dbReference type="SAM" id="Phobius"/>
    </source>
</evidence>
<dbReference type="InterPro" id="IPR052155">
    <property type="entry name" value="Biofilm_reg_signaling"/>
</dbReference>
<dbReference type="SUPFAM" id="SSF141868">
    <property type="entry name" value="EAL domain-like"/>
    <property type="match status" value="1"/>
</dbReference>
<gene>
    <name evidence="4" type="ORF">HPT29_023575</name>
</gene>
<reference evidence="4" key="1">
    <citation type="submission" date="2022-08" db="EMBL/GenBank/DDBJ databases">
        <title>Microvirga terrae sp. nov., isolated from soil.</title>
        <authorList>
            <person name="Kim K.H."/>
            <person name="Seo Y.L."/>
            <person name="Kim J.M."/>
            <person name="Lee J.K."/>
            <person name="Han D.M."/>
            <person name="Jeon C.O."/>
        </authorList>
    </citation>
    <scope>NUCLEOTIDE SEQUENCE</scope>
    <source>
        <strain evidence="4">R24</strain>
    </source>
</reference>
<dbReference type="SMART" id="SM00267">
    <property type="entry name" value="GGDEF"/>
    <property type="match status" value="1"/>
</dbReference>
<dbReference type="Proteomes" id="UP001017257">
    <property type="component" value="Chromosome"/>
</dbReference>
<keyword evidence="1" id="KW-0472">Membrane</keyword>
<sequence>MKSILSILSVHRAGLPFIRSVILPVLLVAAATLSLGAASILWAVNKSNDVSAERQLRVMDRSIRAVVHQLAREQEMVAIWDDAIIELAKSPMDLKWIDANIGVWLSRTFGQEEVYILDGRNEPVNAVIDGTRISNHEFERVRDSLGSLVAGIRGAPESPHRDHVAENAEAPHLITGKAVYDAHLLELLGRPAAVSIMKIVPESDAVAYPQDKEFLLVGIRYLDGNFIKRISEQNLIEGLRFSVVDNPGQSEISVPVRSDVGDLIGYFVWKPELPGNRLLKAVEPAMAVAATIILLLLGALVRRLRQSMSALERTVLELKASEAQAHHLAFHDVLTGLPNRALFEDRLNHAIARRQDGERIAVLMLDLDRFKHVNDTLGHPAGDSLIREFSIRLSRLVGRNDTITRLGGDEFAIVQVCAPGMEGPETLCERILALAHEHYDIMGNQIFVGTSIGLVLAPDAGTDRSELLRKADIALYRAKAEGRNCYRVFTPEMDETVTLRRIVEEELRVALATGEGLEVAYQPQIALSGDTIVGVEALARWRHPTRGYIQPSQFIPVAEQTGLIVQLGDWILREACLASRRWPDVFVSVNLSPVQFRSCGFANHVISIVRECGADPGRIELEVTESVLLDEECGSTDTLRALRDAGFRIALDDFGTGYSSLGYLHRFEVDKIKIDRSFIQSLGQGTRAAAVIKAIVSLGHAMSLTVTAEGVETEIQKKFLHTAGCNEMQGHLFSRALSQEQITRLLNRPDAKALQCYFDSSAFTAG</sequence>
<dbReference type="PANTHER" id="PTHR44757">
    <property type="entry name" value="DIGUANYLATE CYCLASE DGCP"/>
    <property type="match status" value="1"/>
</dbReference>
<keyword evidence="1" id="KW-1133">Transmembrane helix</keyword>
<evidence type="ECO:0000313" key="5">
    <source>
        <dbReference type="Proteomes" id="UP001017257"/>
    </source>
</evidence>
<dbReference type="Gene3D" id="3.30.70.270">
    <property type="match status" value="1"/>
</dbReference>
<dbReference type="InterPro" id="IPR000160">
    <property type="entry name" value="GGDEF_dom"/>
</dbReference>
<dbReference type="InterPro" id="IPR043128">
    <property type="entry name" value="Rev_trsase/Diguanyl_cyclase"/>
</dbReference>
<dbReference type="RefSeq" id="WP_173949402.1">
    <property type="nucleotide sequence ID" value="NZ_CP102845.1"/>
</dbReference>
<keyword evidence="1" id="KW-0812">Transmembrane</keyword>
<dbReference type="Pfam" id="PF00990">
    <property type="entry name" value="GGDEF"/>
    <property type="match status" value="1"/>
</dbReference>
<dbReference type="InterPro" id="IPR001633">
    <property type="entry name" value="EAL_dom"/>
</dbReference>
<dbReference type="SMART" id="SM00052">
    <property type="entry name" value="EAL"/>
    <property type="match status" value="1"/>
</dbReference>
<accession>A0ABY5RQ33</accession>
<dbReference type="CDD" id="cd01949">
    <property type="entry name" value="GGDEF"/>
    <property type="match status" value="1"/>
</dbReference>
<dbReference type="SUPFAM" id="SSF55073">
    <property type="entry name" value="Nucleotide cyclase"/>
    <property type="match status" value="1"/>
</dbReference>
<feature type="domain" description="EAL" evidence="2">
    <location>
        <begin position="500"/>
        <end position="750"/>
    </location>
</feature>
<dbReference type="PROSITE" id="PS50887">
    <property type="entry name" value="GGDEF"/>
    <property type="match status" value="1"/>
</dbReference>
<dbReference type="InterPro" id="IPR029787">
    <property type="entry name" value="Nucleotide_cyclase"/>
</dbReference>
<evidence type="ECO:0000259" key="2">
    <source>
        <dbReference type="PROSITE" id="PS50883"/>
    </source>
</evidence>
<dbReference type="InterPro" id="IPR007892">
    <property type="entry name" value="CHASE4"/>
</dbReference>
<dbReference type="InterPro" id="IPR035919">
    <property type="entry name" value="EAL_sf"/>
</dbReference>
<keyword evidence="5" id="KW-1185">Reference proteome</keyword>
<evidence type="ECO:0000259" key="3">
    <source>
        <dbReference type="PROSITE" id="PS50887"/>
    </source>
</evidence>
<dbReference type="NCBIfam" id="TIGR00254">
    <property type="entry name" value="GGDEF"/>
    <property type="match status" value="1"/>
</dbReference>
<dbReference type="Pfam" id="PF05228">
    <property type="entry name" value="CHASE4"/>
    <property type="match status" value="1"/>
</dbReference>
<evidence type="ECO:0000313" key="4">
    <source>
        <dbReference type="EMBL" id="UVF19365.1"/>
    </source>
</evidence>
<feature type="transmembrane region" description="Helical" evidence="1">
    <location>
        <begin position="21"/>
        <end position="44"/>
    </location>
</feature>
<dbReference type="Gene3D" id="3.20.20.450">
    <property type="entry name" value="EAL domain"/>
    <property type="match status" value="1"/>
</dbReference>
<dbReference type="EMBL" id="CP102845">
    <property type="protein sequence ID" value="UVF19365.1"/>
    <property type="molecule type" value="Genomic_DNA"/>
</dbReference>
<dbReference type="CDD" id="cd01948">
    <property type="entry name" value="EAL"/>
    <property type="match status" value="1"/>
</dbReference>
<feature type="domain" description="GGDEF" evidence="3">
    <location>
        <begin position="358"/>
        <end position="491"/>
    </location>
</feature>
<dbReference type="Pfam" id="PF00563">
    <property type="entry name" value="EAL"/>
    <property type="match status" value="1"/>
</dbReference>
<name>A0ABY5RQ33_9HYPH</name>
<dbReference type="PANTHER" id="PTHR44757:SF2">
    <property type="entry name" value="BIOFILM ARCHITECTURE MAINTENANCE PROTEIN MBAA"/>
    <property type="match status" value="1"/>
</dbReference>
<proteinExistence type="predicted"/>